<dbReference type="EMBL" id="FPCA01000003">
    <property type="protein sequence ID" value="SFU86662.1"/>
    <property type="molecule type" value="Genomic_DNA"/>
</dbReference>
<dbReference type="RefSeq" id="WP_068837999.1">
    <property type="nucleotide sequence ID" value="NZ_BMXC01000003.1"/>
</dbReference>
<organism evidence="1 2">
    <name type="scientific">Pontibacter akesuensis</name>
    <dbReference type="NCBI Taxonomy" id="388950"/>
    <lineage>
        <taxon>Bacteria</taxon>
        <taxon>Pseudomonadati</taxon>
        <taxon>Bacteroidota</taxon>
        <taxon>Cytophagia</taxon>
        <taxon>Cytophagales</taxon>
        <taxon>Hymenobacteraceae</taxon>
        <taxon>Pontibacter</taxon>
    </lineage>
</organism>
<protein>
    <submittedName>
        <fullName evidence="1">Uncharacterized protein</fullName>
    </submittedName>
</protein>
<dbReference type="AlphaFoldDB" id="A0A1I7JN89"/>
<gene>
    <name evidence="1" type="ORF">SAMN04487941_3059</name>
</gene>
<dbReference type="Proteomes" id="UP000182491">
    <property type="component" value="Unassembled WGS sequence"/>
</dbReference>
<accession>A0A1I7JN89</accession>
<sequence>MAKFPTFPTLFDDVLQVSLSDLKKWGYLKPEQFNSGTITWSSNGQKTAAIGIAVNTRSESPYLELDYTHNGQPVNYRVQLVTVPANIGKGSVWYFLCPHTSRRCRILYSVGAKFLHRSAYPGCMYESQTYSQKNRKLFRFYEKVFNSDKLYEQLYSKHFRRTYAGKPTKRFLKLMQKIGESERIS</sequence>
<dbReference type="OrthoDB" id="837641at2"/>
<keyword evidence="2" id="KW-1185">Reference proteome</keyword>
<reference evidence="2" key="1">
    <citation type="submission" date="2016-10" db="EMBL/GenBank/DDBJ databases">
        <authorList>
            <person name="Varghese N."/>
        </authorList>
    </citation>
    <scope>NUCLEOTIDE SEQUENCE [LARGE SCALE GENOMIC DNA]</scope>
    <source>
        <strain evidence="2">DSM 18820</strain>
    </source>
</reference>
<evidence type="ECO:0000313" key="1">
    <source>
        <dbReference type="EMBL" id="SFU86662.1"/>
    </source>
</evidence>
<name>A0A1I7JN89_9BACT</name>
<proteinExistence type="predicted"/>
<evidence type="ECO:0000313" key="2">
    <source>
        <dbReference type="Proteomes" id="UP000182491"/>
    </source>
</evidence>